<protein>
    <submittedName>
        <fullName evidence="1">Uncharacterized protein</fullName>
    </submittedName>
</protein>
<reference evidence="1" key="1">
    <citation type="submission" date="2021-02" db="EMBL/GenBank/DDBJ databases">
        <authorList>
            <person name="Nowell W R."/>
        </authorList>
    </citation>
    <scope>NUCLEOTIDE SEQUENCE</scope>
</reference>
<feature type="non-terminal residue" evidence="1">
    <location>
        <position position="1"/>
    </location>
</feature>
<comment type="caution">
    <text evidence="1">The sequence shown here is derived from an EMBL/GenBank/DDBJ whole genome shotgun (WGS) entry which is preliminary data.</text>
</comment>
<evidence type="ECO:0000313" key="2">
    <source>
        <dbReference type="Proteomes" id="UP000681722"/>
    </source>
</evidence>
<organism evidence="1 2">
    <name type="scientific">Didymodactylos carnosus</name>
    <dbReference type="NCBI Taxonomy" id="1234261"/>
    <lineage>
        <taxon>Eukaryota</taxon>
        <taxon>Metazoa</taxon>
        <taxon>Spiralia</taxon>
        <taxon>Gnathifera</taxon>
        <taxon>Rotifera</taxon>
        <taxon>Eurotatoria</taxon>
        <taxon>Bdelloidea</taxon>
        <taxon>Philodinida</taxon>
        <taxon>Philodinidae</taxon>
        <taxon>Didymodactylos</taxon>
    </lineage>
</organism>
<gene>
    <name evidence="1" type="ORF">SRO942_LOCUS48682</name>
</gene>
<dbReference type="Proteomes" id="UP000681722">
    <property type="component" value="Unassembled WGS sequence"/>
</dbReference>
<name>A0A8S2Z4C4_9BILA</name>
<proteinExistence type="predicted"/>
<dbReference type="EMBL" id="CAJOBC010126208">
    <property type="protein sequence ID" value="CAF4595915.1"/>
    <property type="molecule type" value="Genomic_DNA"/>
</dbReference>
<accession>A0A8S2Z4C4</accession>
<sequence>INENIEEQTIVLNNADAINLTLRELDDNRQREKQNDPLQNSDSVILFSTDSRSSKNLDSNNISNNVTTFDTSTTEVKEFIQRGGNDSSFEIVSEQNSRVTLYLLSYRFFLTGVFQFGLG</sequence>
<dbReference type="AlphaFoldDB" id="A0A8S2Z4C4"/>
<evidence type="ECO:0000313" key="1">
    <source>
        <dbReference type="EMBL" id="CAF4595915.1"/>
    </source>
</evidence>